<gene>
    <name evidence="4" type="ORF">METZ01_LOCUS70188</name>
</gene>
<accession>A0A381TNH8</accession>
<sequence>MSNKTRTLILTLIFSISSAQAVSAETIRGLVTQVHPVYANYTHKTPYQQCYTQQVFVPYNGSSSATPAIAGGIVGGVIGNQFGKGDGKAILTVAGVLLGSSIGSDMGHSGHGYTKNVQRCETRYSESVNTRIRGYNVGVTIPNGNVISTYKETPYNPPPIHSQVDVYITYRVGNY</sequence>
<evidence type="ECO:0000256" key="1">
    <source>
        <dbReference type="ARBA" id="ARBA00004370"/>
    </source>
</evidence>
<dbReference type="GO" id="GO:0019867">
    <property type="term" value="C:outer membrane"/>
    <property type="evidence" value="ECO:0007669"/>
    <property type="project" value="InterPro"/>
</dbReference>
<organism evidence="4">
    <name type="scientific">marine metagenome</name>
    <dbReference type="NCBI Taxonomy" id="408172"/>
    <lineage>
        <taxon>unclassified sequences</taxon>
        <taxon>metagenomes</taxon>
        <taxon>ecological metagenomes</taxon>
    </lineage>
</organism>
<reference evidence="4" key="1">
    <citation type="submission" date="2018-05" db="EMBL/GenBank/DDBJ databases">
        <authorList>
            <person name="Lanie J.A."/>
            <person name="Ng W.-L."/>
            <person name="Kazmierczak K.M."/>
            <person name="Andrzejewski T.M."/>
            <person name="Davidsen T.M."/>
            <person name="Wayne K.J."/>
            <person name="Tettelin H."/>
            <person name="Glass J.I."/>
            <person name="Rusch D."/>
            <person name="Podicherti R."/>
            <person name="Tsui H.-C.T."/>
            <person name="Winkler M.E."/>
        </authorList>
    </citation>
    <scope>NUCLEOTIDE SEQUENCE</scope>
</reference>
<dbReference type="PANTHER" id="PTHR35603">
    <property type="match status" value="1"/>
</dbReference>
<evidence type="ECO:0000256" key="2">
    <source>
        <dbReference type="ARBA" id="ARBA00023136"/>
    </source>
</evidence>
<dbReference type="PANTHER" id="PTHR35603:SF2">
    <property type="entry name" value="OUTER MEMBRANE LIPOPROTEIN"/>
    <property type="match status" value="1"/>
</dbReference>
<dbReference type="InterPro" id="IPR008816">
    <property type="entry name" value="Gly_zipper_2TM_dom"/>
</dbReference>
<dbReference type="EMBL" id="UINC01004855">
    <property type="protein sequence ID" value="SVA17334.1"/>
    <property type="molecule type" value="Genomic_DNA"/>
</dbReference>
<proteinExistence type="predicted"/>
<evidence type="ECO:0000259" key="3">
    <source>
        <dbReference type="Pfam" id="PF05433"/>
    </source>
</evidence>
<comment type="subcellular location">
    <subcellularLocation>
        <location evidence="1">Membrane</location>
    </subcellularLocation>
</comment>
<keyword evidence="2" id="KW-0472">Membrane</keyword>
<dbReference type="InterPro" id="IPR051407">
    <property type="entry name" value="Bact_OM_lipoprot/Surf_antigen"/>
</dbReference>
<dbReference type="AlphaFoldDB" id="A0A381TNH8"/>
<name>A0A381TNH8_9ZZZZ</name>
<dbReference type="Pfam" id="PF05433">
    <property type="entry name" value="Rick_17kDa_Anti"/>
    <property type="match status" value="1"/>
</dbReference>
<evidence type="ECO:0000313" key="4">
    <source>
        <dbReference type="EMBL" id="SVA17334.1"/>
    </source>
</evidence>
<protein>
    <recommendedName>
        <fullName evidence="3">Glycine zipper 2TM domain-containing protein</fullName>
    </recommendedName>
</protein>
<feature type="domain" description="Glycine zipper 2TM" evidence="3">
    <location>
        <begin position="67"/>
        <end position="107"/>
    </location>
</feature>